<feature type="signal peptide" evidence="2">
    <location>
        <begin position="1"/>
        <end position="15"/>
    </location>
</feature>
<keyword evidence="2" id="KW-0732">Signal</keyword>
<reference evidence="3 4" key="1">
    <citation type="submission" date="2024-01" db="EMBL/GenBank/DDBJ databases">
        <title>The genomes of 5 underutilized Papilionoideae crops provide insights into root nodulation and disease resistanc.</title>
        <authorList>
            <person name="Yuan L."/>
        </authorList>
    </citation>
    <scope>NUCLEOTIDE SEQUENCE [LARGE SCALE GENOMIC DNA]</scope>
    <source>
        <strain evidence="3">ZHUSHIDOU_FW_LH</strain>
        <tissue evidence="3">Leaf</tissue>
    </source>
</reference>
<keyword evidence="1" id="KW-0175">Coiled coil</keyword>
<accession>A0AAN9P6I0</accession>
<feature type="chain" id="PRO_5042954567" evidence="2">
    <location>
        <begin position="16"/>
        <end position="109"/>
    </location>
</feature>
<gene>
    <name evidence="3" type="ORF">RIF29_00395</name>
</gene>
<name>A0AAN9P6I0_CROPI</name>
<evidence type="ECO:0000313" key="3">
    <source>
        <dbReference type="EMBL" id="KAK7287238.1"/>
    </source>
</evidence>
<comment type="caution">
    <text evidence="3">The sequence shown here is derived from an EMBL/GenBank/DDBJ whole genome shotgun (WGS) entry which is preliminary data.</text>
</comment>
<evidence type="ECO:0000313" key="4">
    <source>
        <dbReference type="Proteomes" id="UP001372338"/>
    </source>
</evidence>
<evidence type="ECO:0000256" key="2">
    <source>
        <dbReference type="SAM" id="SignalP"/>
    </source>
</evidence>
<dbReference type="AlphaFoldDB" id="A0AAN9P6I0"/>
<dbReference type="EMBL" id="JAYWIO010000001">
    <property type="protein sequence ID" value="KAK7287238.1"/>
    <property type="molecule type" value="Genomic_DNA"/>
</dbReference>
<protein>
    <submittedName>
        <fullName evidence="3">Uncharacterized protein</fullName>
    </submittedName>
</protein>
<organism evidence="3 4">
    <name type="scientific">Crotalaria pallida</name>
    <name type="common">Smooth rattlebox</name>
    <name type="synonym">Crotalaria striata</name>
    <dbReference type="NCBI Taxonomy" id="3830"/>
    <lineage>
        <taxon>Eukaryota</taxon>
        <taxon>Viridiplantae</taxon>
        <taxon>Streptophyta</taxon>
        <taxon>Embryophyta</taxon>
        <taxon>Tracheophyta</taxon>
        <taxon>Spermatophyta</taxon>
        <taxon>Magnoliopsida</taxon>
        <taxon>eudicotyledons</taxon>
        <taxon>Gunneridae</taxon>
        <taxon>Pentapetalae</taxon>
        <taxon>rosids</taxon>
        <taxon>fabids</taxon>
        <taxon>Fabales</taxon>
        <taxon>Fabaceae</taxon>
        <taxon>Papilionoideae</taxon>
        <taxon>50 kb inversion clade</taxon>
        <taxon>genistoids sensu lato</taxon>
        <taxon>core genistoids</taxon>
        <taxon>Crotalarieae</taxon>
        <taxon>Crotalaria</taxon>
    </lineage>
</organism>
<sequence length="109" mass="12530">MDIMLLIFHLFPLIAKNIEELKQSVEEKASAVKRAEEGAADLKKRVDELSKSLEDHEGATDLKKRVDELLKTELLCFDVKAKVEIGIKKRKGKLIFYRQAFLILYSLIL</sequence>
<keyword evidence="4" id="KW-1185">Reference proteome</keyword>
<dbReference type="Proteomes" id="UP001372338">
    <property type="component" value="Unassembled WGS sequence"/>
</dbReference>
<feature type="coiled-coil region" evidence="1">
    <location>
        <begin position="15"/>
        <end position="59"/>
    </location>
</feature>
<evidence type="ECO:0000256" key="1">
    <source>
        <dbReference type="SAM" id="Coils"/>
    </source>
</evidence>
<proteinExistence type="predicted"/>